<reference evidence="1 2" key="1">
    <citation type="submission" date="2019-03" db="EMBL/GenBank/DDBJ databases">
        <title>Single cell metagenomics reveals metabolic interactions within the superorganism composed of flagellate Streblomastix strix and complex community of Bacteroidetes bacteria on its surface.</title>
        <authorList>
            <person name="Treitli S.C."/>
            <person name="Kolisko M."/>
            <person name="Husnik F."/>
            <person name="Keeling P."/>
            <person name="Hampl V."/>
        </authorList>
    </citation>
    <scope>NUCLEOTIDE SEQUENCE [LARGE SCALE GENOMIC DNA]</scope>
    <source>
        <strain evidence="1">ST1C</strain>
    </source>
</reference>
<organism evidence="1 2">
    <name type="scientific">Streblomastix strix</name>
    <dbReference type="NCBI Taxonomy" id="222440"/>
    <lineage>
        <taxon>Eukaryota</taxon>
        <taxon>Metamonada</taxon>
        <taxon>Preaxostyla</taxon>
        <taxon>Oxymonadida</taxon>
        <taxon>Streblomastigidae</taxon>
        <taxon>Streblomastix</taxon>
    </lineage>
</organism>
<proteinExistence type="predicted"/>
<evidence type="ECO:0000313" key="1">
    <source>
        <dbReference type="EMBL" id="KAA6386210.1"/>
    </source>
</evidence>
<name>A0A5J4VUZ6_9EUKA</name>
<comment type="caution">
    <text evidence="1">The sequence shown here is derived from an EMBL/GenBank/DDBJ whole genome shotgun (WGS) entry which is preliminary data.</text>
</comment>
<dbReference type="AlphaFoldDB" id="A0A5J4VUZ6"/>
<accession>A0A5J4VUZ6</accession>
<dbReference type="Proteomes" id="UP000324800">
    <property type="component" value="Unassembled WGS sequence"/>
</dbReference>
<sequence length="75" mass="8757">MLLFNIIRDLYLLGDREREKKECVPIALDGVLGYVIDQLDASEMDLLLGRDMWIVLKLFTCKSDQMFLTSKDQLF</sequence>
<protein>
    <submittedName>
        <fullName evidence="1">Uncharacterized protein</fullName>
    </submittedName>
</protein>
<gene>
    <name evidence="1" type="ORF">EZS28_018263</name>
</gene>
<evidence type="ECO:0000313" key="2">
    <source>
        <dbReference type="Proteomes" id="UP000324800"/>
    </source>
</evidence>
<dbReference type="EMBL" id="SNRW01004909">
    <property type="protein sequence ID" value="KAA6386210.1"/>
    <property type="molecule type" value="Genomic_DNA"/>
</dbReference>